<dbReference type="Gramene" id="Pp3c23_12980V3.2">
    <property type="protein sequence ID" value="PAC:32949502.CDS.1"/>
    <property type="gene ID" value="Pp3c23_12980"/>
</dbReference>
<dbReference type="EnsemblPlants" id="Pp3c23_12980V3.2">
    <property type="protein sequence ID" value="PAC:32949502.CDS.1"/>
    <property type="gene ID" value="Pp3c23_12980"/>
</dbReference>
<dbReference type="EMBL" id="ABEU02000023">
    <property type="protein sequence ID" value="PNR29310.1"/>
    <property type="molecule type" value="Genomic_DNA"/>
</dbReference>
<reference evidence="2" key="3">
    <citation type="submission" date="2020-12" db="UniProtKB">
        <authorList>
            <consortium name="EnsemblPlants"/>
        </authorList>
    </citation>
    <scope>IDENTIFICATION</scope>
</reference>
<keyword evidence="3" id="KW-1185">Reference proteome</keyword>
<reference evidence="1 3" key="1">
    <citation type="journal article" date="2008" name="Science">
        <title>The Physcomitrella genome reveals evolutionary insights into the conquest of land by plants.</title>
        <authorList>
            <person name="Rensing S."/>
            <person name="Lang D."/>
            <person name="Zimmer A."/>
            <person name="Terry A."/>
            <person name="Salamov A."/>
            <person name="Shapiro H."/>
            <person name="Nishiyama T."/>
            <person name="Perroud P.-F."/>
            <person name="Lindquist E."/>
            <person name="Kamisugi Y."/>
            <person name="Tanahashi T."/>
            <person name="Sakakibara K."/>
            <person name="Fujita T."/>
            <person name="Oishi K."/>
            <person name="Shin-I T."/>
            <person name="Kuroki Y."/>
            <person name="Toyoda A."/>
            <person name="Suzuki Y."/>
            <person name="Hashimoto A."/>
            <person name="Yamaguchi K."/>
            <person name="Sugano A."/>
            <person name="Kohara Y."/>
            <person name="Fujiyama A."/>
            <person name="Anterola A."/>
            <person name="Aoki S."/>
            <person name="Ashton N."/>
            <person name="Barbazuk W.B."/>
            <person name="Barker E."/>
            <person name="Bennetzen J."/>
            <person name="Bezanilla M."/>
            <person name="Blankenship R."/>
            <person name="Cho S.H."/>
            <person name="Dutcher S."/>
            <person name="Estelle M."/>
            <person name="Fawcett J.A."/>
            <person name="Gundlach H."/>
            <person name="Hanada K."/>
            <person name="Heyl A."/>
            <person name="Hicks K.A."/>
            <person name="Hugh J."/>
            <person name="Lohr M."/>
            <person name="Mayer K."/>
            <person name="Melkozernov A."/>
            <person name="Murata T."/>
            <person name="Nelson D."/>
            <person name="Pils B."/>
            <person name="Prigge M."/>
            <person name="Reiss B."/>
            <person name="Renner T."/>
            <person name="Rombauts S."/>
            <person name="Rushton P."/>
            <person name="Sanderfoot A."/>
            <person name="Schween G."/>
            <person name="Shiu S.-H."/>
            <person name="Stueber K."/>
            <person name="Theodoulou F.L."/>
            <person name="Tu H."/>
            <person name="Van de Peer Y."/>
            <person name="Verrier P.J."/>
            <person name="Waters E."/>
            <person name="Wood A."/>
            <person name="Yang L."/>
            <person name="Cove D."/>
            <person name="Cuming A."/>
            <person name="Hasebe M."/>
            <person name="Lucas S."/>
            <person name="Mishler D.B."/>
            <person name="Reski R."/>
            <person name="Grigoriev I."/>
            <person name="Quatrano R.S."/>
            <person name="Boore J.L."/>
        </authorList>
    </citation>
    <scope>NUCLEOTIDE SEQUENCE [LARGE SCALE GENOMIC DNA]</scope>
    <source>
        <strain evidence="2 3">cv. Gransden 2004</strain>
    </source>
</reference>
<sequence length="101" mass="11836">MVQYLRMLVVAPPLDIRLMRPKLRMSYKWSFQNASLRPSVRSLSIVSHFGQELYRDCVLSRCLIFVEILGCLVDFCWCDYRSEVVVLFERDLGGDVVQIFV</sequence>
<accession>A0A2K1IJ53</accession>
<proteinExistence type="predicted"/>
<organism evidence="1">
    <name type="scientific">Physcomitrium patens</name>
    <name type="common">Spreading-leaved earth moss</name>
    <name type="synonym">Physcomitrella patens</name>
    <dbReference type="NCBI Taxonomy" id="3218"/>
    <lineage>
        <taxon>Eukaryota</taxon>
        <taxon>Viridiplantae</taxon>
        <taxon>Streptophyta</taxon>
        <taxon>Embryophyta</taxon>
        <taxon>Bryophyta</taxon>
        <taxon>Bryophytina</taxon>
        <taxon>Bryopsida</taxon>
        <taxon>Funariidae</taxon>
        <taxon>Funariales</taxon>
        <taxon>Funariaceae</taxon>
        <taxon>Physcomitrium</taxon>
    </lineage>
</organism>
<dbReference type="Gramene" id="Pp3c23_12980V3.1">
    <property type="protein sequence ID" value="PAC:32949501.CDS.1"/>
    <property type="gene ID" value="Pp3c23_12980"/>
</dbReference>
<reference evidence="1 3" key="2">
    <citation type="journal article" date="2018" name="Plant J.">
        <title>The Physcomitrella patens chromosome-scale assembly reveals moss genome structure and evolution.</title>
        <authorList>
            <person name="Lang D."/>
            <person name="Ullrich K.K."/>
            <person name="Murat F."/>
            <person name="Fuchs J."/>
            <person name="Jenkins J."/>
            <person name="Haas F.B."/>
            <person name="Piednoel M."/>
            <person name="Gundlach H."/>
            <person name="Van Bel M."/>
            <person name="Meyberg R."/>
            <person name="Vives C."/>
            <person name="Morata J."/>
            <person name="Symeonidi A."/>
            <person name="Hiss M."/>
            <person name="Muchero W."/>
            <person name="Kamisugi Y."/>
            <person name="Saleh O."/>
            <person name="Blanc G."/>
            <person name="Decker E.L."/>
            <person name="van Gessel N."/>
            <person name="Grimwood J."/>
            <person name="Hayes R.D."/>
            <person name="Graham S.W."/>
            <person name="Gunter L.E."/>
            <person name="McDaniel S.F."/>
            <person name="Hoernstein S.N.W."/>
            <person name="Larsson A."/>
            <person name="Li F.W."/>
            <person name="Perroud P.F."/>
            <person name="Phillips J."/>
            <person name="Ranjan P."/>
            <person name="Rokshar D.S."/>
            <person name="Rothfels C.J."/>
            <person name="Schneider L."/>
            <person name="Shu S."/>
            <person name="Stevenson D.W."/>
            <person name="Thummler F."/>
            <person name="Tillich M."/>
            <person name="Villarreal Aguilar J.C."/>
            <person name="Widiez T."/>
            <person name="Wong G.K."/>
            <person name="Wymore A."/>
            <person name="Zhang Y."/>
            <person name="Zimmer A.D."/>
            <person name="Quatrano R.S."/>
            <person name="Mayer K.F.X."/>
            <person name="Goodstein D."/>
            <person name="Casacuberta J.M."/>
            <person name="Vandepoele K."/>
            <person name="Reski R."/>
            <person name="Cuming A.C."/>
            <person name="Tuskan G.A."/>
            <person name="Maumus F."/>
            <person name="Salse J."/>
            <person name="Schmutz J."/>
            <person name="Rensing S.A."/>
        </authorList>
    </citation>
    <scope>NUCLEOTIDE SEQUENCE [LARGE SCALE GENOMIC DNA]</scope>
    <source>
        <strain evidence="2 3">cv. Gransden 2004</strain>
    </source>
</reference>
<evidence type="ECO:0000313" key="2">
    <source>
        <dbReference type="EnsemblPlants" id="PAC:32949501.CDS.1"/>
    </source>
</evidence>
<evidence type="ECO:0000313" key="1">
    <source>
        <dbReference type="EMBL" id="PNR29310.1"/>
    </source>
</evidence>
<protein>
    <submittedName>
        <fullName evidence="1 2">Uncharacterized protein</fullName>
    </submittedName>
</protein>
<dbReference type="AlphaFoldDB" id="A0A2K1IJ53"/>
<evidence type="ECO:0000313" key="3">
    <source>
        <dbReference type="Proteomes" id="UP000006727"/>
    </source>
</evidence>
<dbReference type="InParanoid" id="A0A2K1IJ53"/>
<dbReference type="Proteomes" id="UP000006727">
    <property type="component" value="Chromosome 23"/>
</dbReference>
<dbReference type="EnsemblPlants" id="Pp3c23_12980V3.1">
    <property type="protein sequence ID" value="PAC:32949501.CDS.1"/>
    <property type="gene ID" value="Pp3c23_12980"/>
</dbReference>
<name>A0A2K1IJ53_PHYPA</name>
<gene>
    <name evidence="1" type="ORF">PHYPA_028002</name>
</gene>